<evidence type="ECO:0000256" key="1">
    <source>
        <dbReference type="SAM" id="MobiDB-lite"/>
    </source>
</evidence>
<evidence type="ECO:0000313" key="2">
    <source>
        <dbReference type="EMBL" id="SVD23325.1"/>
    </source>
</evidence>
<protein>
    <submittedName>
        <fullName evidence="2">Uncharacterized protein</fullName>
    </submittedName>
</protein>
<reference evidence="2" key="1">
    <citation type="submission" date="2018-05" db="EMBL/GenBank/DDBJ databases">
        <authorList>
            <person name="Lanie J.A."/>
            <person name="Ng W.-L."/>
            <person name="Kazmierczak K.M."/>
            <person name="Andrzejewski T.M."/>
            <person name="Davidsen T.M."/>
            <person name="Wayne K.J."/>
            <person name="Tettelin H."/>
            <person name="Glass J.I."/>
            <person name="Rusch D."/>
            <person name="Podicherti R."/>
            <person name="Tsui H.-C.T."/>
            <person name="Winkler M.E."/>
        </authorList>
    </citation>
    <scope>NUCLEOTIDE SEQUENCE</scope>
</reference>
<accession>A0A382TNH9</accession>
<feature type="region of interest" description="Disordered" evidence="1">
    <location>
        <begin position="1"/>
        <end position="32"/>
    </location>
</feature>
<gene>
    <name evidence="2" type="ORF">METZ01_LOCUS376179</name>
</gene>
<name>A0A382TNH9_9ZZZZ</name>
<organism evidence="2">
    <name type="scientific">marine metagenome</name>
    <dbReference type="NCBI Taxonomy" id="408172"/>
    <lineage>
        <taxon>unclassified sequences</taxon>
        <taxon>metagenomes</taxon>
        <taxon>ecological metagenomes</taxon>
    </lineage>
</organism>
<proteinExistence type="predicted"/>
<feature type="compositionally biased region" description="Polar residues" evidence="1">
    <location>
        <begin position="12"/>
        <end position="22"/>
    </location>
</feature>
<sequence length="32" mass="3612">VERSGIKDKVSRSSVYTTNSSLPGWYSHRSRA</sequence>
<dbReference type="EMBL" id="UINC01137778">
    <property type="protein sequence ID" value="SVD23325.1"/>
    <property type="molecule type" value="Genomic_DNA"/>
</dbReference>
<feature type="non-terminal residue" evidence="2">
    <location>
        <position position="1"/>
    </location>
</feature>
<feature type="non-terminal residue" evidence="2">
    <location>
        <position position="32"/>
    </location>
</feature>
<feature type="compositionally biased region" description="Basic and acidic residues" evidence="1">
    <location>
        <begin position="1"/>
        <end position="11"/>
    </location>
</feature>
<dbReference type="AlphaFoldDB" id="A0A382TNH9"/>